<dbReference type="AlphaFoldDB" id="Q7NKV1"/>
<dbReference type="InterPro" id="IPR014291">
    <property type="entry name" value="SUF_FeS_clus_asmbl-assoc"/>
</dbReference>
<dbReference type="InterPro" id="IPR052339">
    <property type="entry name" value="Fe-S_Maturation_MIP18"/>
</dbReference>
<dbReference type="FunCoup" id="Q7NKV1">
    <property type="interactions" value="6"/>
</dbReference>
<dbReference type="InParanoid" id="Q7NKV1"/>
<sequence length="103" mass="11207">MNKDSELQSQVVEALKGVYDPEIPINIYDLGLVYDVSVAAGHVAVQMTLTAPSCPVAGSLPGEVEMKIRELPGVVSAQVELVWEPAWTIERMPEEAKLQLGLF</sequence>
<evidence type="ECO:0000259" key="1">
    <source>
        <dbReference type="Pfam" id="PF01883"/>
    </source>
</evidence>
<dbReference type="KEGG" id="gvi:glr1375"/>
<reference evidence="2 3" key="2">
    <citation type="journal article" date="2003" name="DNA Res.">
        <title>Complete genome structure of Gloeobacter violaceus PCC 7421, a cyanobacterium that lacks thylakoids (supplement).</title>
        <authorList>
            <person name="Nakamura Y."/>
            <person name="Kaneko T."/>
            <person name="Sato S."/>
            <person name="Mimuro M."/>
            <person name="Miyashita H."/>
            <person name="Tsuchiya T."/>
            <person name="Sasamoto S."/>
            <person name="Watanabe A."/>
            <person name="Kawashima K."/>
            <person name="Kishida Y."/>
            <person name="Kiyokawa C."/>
            <person name="Kohara M."/>
            <person name="Matsumoto M."/>
            <person name="Matsuno A."/>
            <person name="Nakazaki N."/>
            <person name="Shimpo S."/>
            <person name="Takeuchi C."/>
            <person name="Yamada M."/>
            <person name="Tabata S."/>
        </authorList>
    </citation>
    <scope>NUCLEOTIDE SEQUENCE [LARGE SCALE GENOMIC DNA]</scope>
    <source>
        <strain evidence="3">ATCC 29082 / PCC 7421</strain>
    </source>
</reference>
<accession>Q7NKV1</accession>
<dbReference type="OrthoDB" id="9805360at2"/>
<dbReference type="InterPro" id="IPR034904">
    <property type="entry name" value="FSCA_dom_sf"/>
</dbReference>
<evidence type="ECO:0000313" key="2">
    <source>
        <dbReference type="EMBL" id="BAC89316.1"/>
    </source>
</evidence>
<feature type="domain" description="MIP18 family-like" evidence="1">
    <location>
        <begin position="9"/>
        <end position="79"/>
    </location>
</feature>
<dbReference type="STRING" id="251221.gene:10758858"/>
<dbReference type="NCBIfam" id="TIGR02945">
    <property type="entry name" value="SUF_assoc"/>
    <property type="match status" value="1"/>
</dbReference>
<dbReference type="HOGENOM" id="CLU_091588_2_0_3"/>
<dbReference type="PANTHER" id="PTHR42831:SF1">
    <property type="entry name" value="FE-S PROTEIN MATURATION AUXILIARY FACTOR YITW"/>
    <property type="match status" value="1"/>
</dbReference>
<dbReference type="eggNOG" id="COG2151">
    <property type="taxonomic scope" value="Bacteria"/>
</dbReference>
<organism evidence="2 3">
    <name type="scientific">Gloeobacter violaceus (strain ATCC 29082 / PCC 7421)</name>
    <dbReference type="NCBI Taxonomy" id="251221"/>
    <lineage>
        <taxon>Bacteria</taxon>
        <taxon>Bacillati</taxon>
        <taxon>Cyanobacteriota</taxon>
        <taxon>Cyanophyceae</taxon>
        <taxon>Gloeobacterales</taxon>
        <taxon>Gloeobacteraceae</taxon>
        <taxon>Gloeobacter</taxon>
    </lineage>
</organism>
<protein>
    <submittedName>
        <fullName evidence="2">Glr1375 protein</fullName>
    </submittedName>
</protein>
<dbReference type="Proteomes" id="UP000000557">
    <property type="component" value="Chromosome"/>
</dbReference>
<dbReference type="PATRIC" id="fig|251221.4.peg.1404"/>
<gene>
    <name evidence="2" type="ordered locus">glr1375</name>
</gene>
<keyword evidence="3" id="KW-1185">Reference proteome</keyword>
<dbReference type="EMBL" id="BA000045">
    <property type="protein sequence ID" value="BAC89316.1"/>
    <property type="molecule type" value="Genomic_DNA"/>
</dbReference>
<dbReference type="Gene3D" id="3.30.300.130">
    <property type="entry name" value="Fe-S cluster assembly (FSCA)"/>
    <property type="match status" value="1"/>
</dbReference>
<evidence type="ECO:0000313" key="3">
    <source>
        <dbReference type="Proteomes" id="UP000000557"/>
    </source>
</evidence>
<proteinExistence type="predicted"/>
<dbReference type="EnsemblBacteria" id="BAC89316">
    <property type="protein sequence ID" value="BAC89316"/>
    <property type="gene ID" value="BAC89316"/>
</dbReference>
<reference evidence="2 3" key="1">
    <citation type="journal article" date="2003" name="DNA Res.">
        <title>Complete genome structure of Gloeobacter violaceus PCC 7421, a cyanobacterium that lacks thylakoids.</title>
        <authorList>
            <person name="Nakamura Y."/>
            <person name="Kaneko T."/>
            <person name="Sato S."/>
            <person name="Mimuro M."/>
            <person name="Miyashita H."/>
            <person name="Tsuchiya T."/>
            <person name="Sasamoto S."/>
            <person name="Watanabe A."/>
            <person name="Kawashima K."/>
            <person name="Kishida Y."/>
            <person name="Kiyokawa C."/>
            <person name="Kohara M."/>
            <person name="Matsumoto M."/>
            <person name="Matsuno A."/>
            <person name="Nakazaki N."/>
            <person name="Shimpo S."/>
            <person name="Takeuchi C."/>
            <person name="Yamada M."/>
            <person name="Tabata S."/>
        </authorList>
    </citation>
    <scope>NUCLEOTIDE SEQUENCE [LARGE SCALE GENOMIC DNA]</scope>
    <source>
        <strain evidence="3">ATCC 29082 / PCC 7421</strain>
    </source>
</reference>
<name>Q7NKV1_GLOVI</name>
<dbReference type="RefSeq" id="WP_011141375.1">
    <property type="nucleotide sequence ID" value="NC_005125.1"/>
</dbReference>
<dbReference type="InterPro" id="IPR002744">
    <property type="entry name" value="MIP18-like"/>
</dbReference>
<dbReference type="SUPFAM" id="SSF117916">
    <property type="entry name" value="Fe-S cluster assembly (FSCA) domain-like"/>
    <property type="match status" value="1"/>
</dbReference>
<dbReference type="Pfam" id="PF01883">
    <property type="entry name" value="FeS_assembly_P"/>
    <property type="match status" value="1"/>
</dbReference>
<dbReference type="PANTHER" id="PTHR42831">
    <property type="entry name" value="FE-S PROTEIN MATURATION AUXILIARY FACTOR YITW"/>
    <property type="match status" value="1"/>
</dbReference>